<dbReference type="EMBL" id="BKCJ010001437">
    <property type="protein sequence ID" value="GEU41433.1"/>
    <property type="molecule type" value="Genomic_DNA"/>
</dbReference>
<organism evidence="1">
    <name type="scientific">Tanacetum cinerariifolium</name>
    <name type="common">Dalmatian daisy</name>
    <name type="synonym">Chrysanthemum cinerariifolium</name>
    <dbReference type="NCBI Taxonomy" id="118510"/>
    <lineage>
        <taxon>Eukaryota</taxon>
        <taxon>Viridiplantae</taxon>
        <taxon>Streptophyta</taxon>
        <taxon>Embryophyta</taxon>
        <taxon>Tracheophyta</taxon>
        <taxon>Spermatophyta</taxon>
        <taxon>Magnoliopsida</taxon>
        <taxon>eudicotyledons</taxon>
        <taxon>Gunneridae</taxon>
        <taxon>Pentapetalae</taxon>
        <taxon>asterids</taxon>
        <taxon>campanulids</taxon>
        <taxon>Asterales</taxon>
        <taxon>Asteraceae</taxon>
        <taxon>Asteroideae</taxon>
        <taxon>Anthemideae</taxon>
        <taxon>Anthemidinae</taxon>
        <taxon>Tanacetum</taxon>
    </lineage>
</organism>
<evidence type="ECO:0000313" key="1">
    <source>
        <dbReference type="EMBL" id="GEU41433.1"/>
    </source>
</evidence>
<sequence length="459" mass="52239">MCGIKVCEERKQNMEDMMLELLEDCQQKELYCMHNDVEDLIESALNSKLLSINLKSQRLDTEKQEVKNIVKQAPKRRTQPEYSLNMRDEHLSTTLETKSDEVIKSSAKNLIPIPSESEVTFDNESECDVPVNDESFPIFTTFSNPLFDCNEDFFSSDDESFSYEDVPKENFKIYSNPLFDDEIISSKIDPHHFNAEYDLIKSLLNRDVSTISYPKIDSFLEEFSGELAHIDLVPPGINEADFNPEEEICLSFSPSPIPVEDNDSHMEEIDLFLATHDLMPPGIENDDYDSEGDIHFLEKLLSDDPLPLLENESSNFDHHDDLSFPRPPSKPPDVEVFFDFEPNTGVLTAKMVEDISKHYVLMPKVLPSQPALCPNIDTLLLFSSENEDKVFKPGILSYLLVSRRDKITSDFSENPMMMYGGDIPLLDVPIAPELEASRACTFVHHPLELQSLAYGNSIS</sequence>
<gene>
    <name evidence="1" type="ORF">Tci_013411</name>
</gene>
<dbReference type="AlphaFoldDB" id="A0A6L2JWM1"/>
<accession>A0A6L2JWM1</accession>
<name>A0A6L2JWM1_TANCI</name>
<evidence type="ECO:0008006" key="2">
    <source>
        <dbReference type="Google" id="ProtNLM"/>
    </source>
</evidence>
<reference evidence="1" key="1">
    <citation type="journal article" date="2019" name="Sci. Rep.">
        <title>Draft genome of Tanacetum cinerariifolium, the natural source of mosquito coil.</title>
        <authorList>
            <person name="Yamashiro T."/>
            <person name="Shiraishi A."/>
            <person name="Satake H."/>
            <person name="Nakayama K."/>
        </authorList>
    </citation>
    <scope>NUCLEOTIDE SEQUENCE</scope>
</reference>
<protein>
    <recommendedName>
        <fullName evidence="2">Reverse transcriptase domain-containing protein</fullName>
    </recommendedName>
</protein>
<proteinExistence type="predicted"/>
<comment type="caution">
    <text evidence="1">The sequence shown here is derived from an EMBL/GenBank/DDBJ whole genome shotgun (WGS) entry which is preliminary data.</text>
</comment>